<dbReference type="PANTHER" id="PTHR12227:SF0">
    <property type="entry name" value="GLYCERATE KINASE"/>
    <property type="match status" value="1"/>
</dbReference>
<dbReference type="GO" id="GO:0005737">
    <property type="term" value="C:cytoplasm"/>
    <property type="evidence" value="ECO:0007669"/>
    <property type="project" value="TreeGrafter"/>
</dbReference>
<organism evidence="3 4">
    <name type="scientific">Halarchaeum grantii</name>
    <dbReference type="NCBI Taxonomy" id="1193105"/>
    <lineage>
        <taxon>Archaea</taxon>
        <taxon>Methanobacteriati</taxon>
        <taxon>Methanobacteriota</taxon>
        <taxon>Stenosarchaea group</taxon>
        <taxon>Halobacteria</taxon>
        <taxon>Halobacteriales</taxon>
        <taxon>Halobacteriaceae</taxon>
    </lineage>
</organism>
<evidence type="ECO:0000313" key="4">
    <source>
        <dbReference type="Proteomes" id="UP000628840"/>
    </source>
</evidence>
<dbReference type="InterPro" id="IPR037035">
    <property type="entry name" value="GK-like_C_sf"/>
</dbReference>
<keyword evidence="4" id="KW-1185">Reference proteome</keyword>
<dbReference type="InterPro" id="IPR038614">
    <property type="entry name" value="GK_N_sf"/>
</dbReference>
<feature type="domain" description="MOFRL" evidence="1">
    <location>
        <begin position="335"/>
        <end position="434"/>
    </location>
</feature>
<dbReference type="Gene3D" id="3.40.50.10180">
    <property type="entry name" value="Glycerate kinase, MOFRL-like N-terminal domain"/>
    <property type="match status" value="1"/>
</dbReference>
<dbReference type="InterPro" id="IPR007835">
    <property type="entry name" value="MOFRL"/>
</dbReference>
<evidence type="ECO:0000259" key="1">
    <source>
        <dbReference type="Pfam" id="PF05161"/>
    </source>
</evidence>
<name>A0A830EUT7_9EURY</name>
<gene>
    <name evidence="3" type="ORF">GCM10009037_14440</name>
</gene>
<sequence length="451" mass="45433">MTSGTSDDADAARDRRALARECATAGIDAAHPESVIRDAVSLAGETLRIGDATFDLTDYESVVVLGGGNAASQVAAALEGVLGERLDGGIVVTDDPAETERVAVVRGDHPTPSERGVDATRRLLDEADGLDDSTLVLAAITGGASALLAAPAGDLTLADLRATTDALLASGATIDELNAVRKHLSELKGGRLAARLAPARVVTLLFSDVVGNDPSVIGSGPTVPDPTTYADALDVIEAYALDVPDAVRTHLERGAAGEHAETPTAGAAAFDSVSTHLLADNRTAVDAAAAVAEDAGYDALVLSTSVRGEAREAAKTHAAVAEEAIASGAPLSPPCVVLSGGECTVTVRGDGEGGPNLEFALSAALELPPGSALCAVDTDGIDGATHAAGAVVDSGTVTDRREARRALRVNDALPALDARGALVETGATGTNVNDLRVLVVDDSQSTKRNSG</sequence>
<dbReference type="RefSeq" id="WP_188881679.1">
    <property type="nucleotide sequence ID" value="NZ_BMPF01000002.1"/>
</dbReference>
<dbReference type="OrthoDB" id="10741at2157"/>
<dbReference type="Gene3D" id="3.40.1480.10">
    <property type="entry name" value="MOFRL domain"/>
    <property type="match status" value="1"/>
</dbReference>
<dbReference type="EMBL" id="BMPF01000002">
    <property type="protein sequence ID" value="GGL31932.1"/>
    <property type="molecule type" value="Genomic_DNA"/>
</dbReference>
<comment type="caution">
    <text evidence="3">The sequence shown here is derived from an EMBL/GenBank/DDBJ whole genome shotgun (WGS) entry which is preliminary data.</text>
</comment>
<proteinExistence type="predicted"/>
<evidence type="ECO:0000313" key="3">
    <source>
        <dbReference type="EMBL" id="GGL31932.1"/>
    </source>
</evidence>
<reference evidence="3 4" key="1">
    <citation type="journal article" date="2019" name="Int. J. Syst. Evol. Microbiol.">
        <title>The Global Catalogue of Microorganisms (GCM) 10K type strain sequencing project: providing services to taxonomists for standard genome sequencing and annotation.</title>
        <authorList>
            <consortium name="The Broad Institute Genomics Platform"/>
            <consortium name="The Broad Institute Genome Sequencing Center for Infectious Disease"/>
            <person name="Wu L."/>
            <person name="Ma J."/>
        </authorList>
    </citation>
    <scope>NUCLEOTIDE SEQUENCE [LARGE SCALE GENOMIC DNA]</scope>
    <source>
        <strain evidence="3 4">JCM 19585</strain>
    </source>
</reference>
<dbReference type="AlphaFoldDB" id="A0A830EUT7"/>
<dbReference type="PANTHER" id="PTHR12227">
    <property type="entry name" value="GLYCERATE KINASE"/>
    <property type="match status" value="1"/>
</dbReference>
<dbReference type="InterPro" id="IPR039760">
    <property type="entry name" value="MOFRL_protein"/>
</dbReference>
<dbReference type="GO" id="GO:0008887">
    <property type="term" value="F:glycerate kinase activity"/>
    <property type="evidence" value="ECO:0007669"/>
    <property type="project" value="InterPro"/>
</dbReference>
<dbReference type="Pfam" id="PF13660">
    <property type="entry name" value="DUF4147"/>
    <property type="match status" value="1"/>
</dbReference>
<dbReference type="InterPro" id="IPR025286">
    <property type="entry name" value="MOFRL_assoc_dom"/>
</dbReference>
<dbReference type="Pfam" id="PF05161">
    <property type="entry name" value="MOFRL"/>
    <property type="match status" value="1"/>
</dbReference>
<evidence type="ECO:0000259" key="2">
    <source>
        <dbReference type="Pfam" id="PF13660"/>
    </source>
</evidence>
<dbReference type="SUPFAM" id="SSF82544">
    <property type="entry name" value="GckA/TtuD-like"/>
    <property type="match status" value="1"/>
</dbReference>
<dbReference type="Proteomes" id="UP000628840">
    <property type="component" value="Unassembled WGS sequence"/>
</dbReference>
<feature type="domain" description="MOFRL-associated" evidence="2">
    <location>
        <begin position="19"/>
        <end position="252"/>
    </location>
</feature>
<accession>A0A830EUT7</accession>
<protein>
    <submittedName>
        <fullName evidence="3">Hydroxypyruvate reductase</fullName>
    </submittedName>
</protein>